<dbReference type="OrthoDB" id="9803535at2"/>
<dbReference type="InterPro" id="IPR018736">
    <property type="entry name" value="DUF2279_periplasmic_lipo"/>
</dbReference>
<keyword evidence="1" id="KW-0732">Signal</keyword>
<reference evidence="2 3" key="1">
    <citation type="submission" date="2016-11" db="EMBL/GenBank/DDBJ databases">
        <authorList>
            <person name="Jaros S."/>
            <person name="Januszkiewicz K."/>
            <person name="Wedrychowicz H."/>
        </authorList>
    </citation>
    <scope>NUCLEOTIDE SEQUENCE [LARGE SCALE GENOMIC DNA]</scope>
    <source>
        <strain evidence="2 3">DSM 18119</strain>
    </source>
</reference>
<gene>
    <name evidence="2" type="ORF">SAMN02745131_02625</name>
</gene>
<dbReference type="STRING" id="1121884.SAMN02745131_02625"/>
<dbReference type="Proteomes" id="UP000184048">
    <property type="component" value="Unassembled WGS sequence"/>
</dbReference>
<keyword evidence="3" id="KW-1185">Reference proteome</keyword>
<feature type="chain" id="PRO_5012431788" evidence="1">
    <location>
        <begin position="19"/>
        <end position="319"/>
    </location>
</feature>
<proteinExistence type="predicted"/>
<accession>A0A1M5BKJ3</accession>
<dbReference type="EMBL" id="FQUU01000010">
    <property type="protein sequence ID" value="SHF42988.1"/>
    <property type="molecule type" value="Genomic_DNA"/>
</dbReference>
<dbReference type="AlphaFoldDB" id="A0A1M5BKJ3"/>
<organism evidence="2 3">
    <name type="scientific">Flavisolibacter ginsengisoli DSM 18119</name>
    <dbReference type="NCBI Taxonomy" id="1121884"/>
    <lineage>
        <taxon>Bacteria</taxon>
        <taxon>Pseudomonadati</taxon>
        <taxon>Bacteroidota</taxon>
        <taxon>Chitinophagia</taxon>
        <taxon>Chitinophagales</taxon>
        <taxon>Chitinophagaceae</taxon>
        <taxon>Flavisolibacter</taxon>
    </lineage>
</organism>
<dbReference type="RefSeq" id="WP_072835789.1">
    <property type="nucleotide sequence ID" value="NZ_FQUU01000010.1"/>
</dbReference>
<sequence length="319" mass="36296">MRKWLVSVFIFIALSANAQEYNAHIHNRDSALLPASTINFSERKWMAATGMAAVYGGSFIFLNEAWYKGYPRTSFHSFNDAGEWLQMDKIGHAWTAYHSSRVNTTVWKWAGMNDRQSVVLGTGTSLAYMLSIEYLDGRSAEWGWSWPDAAADLFGATLFASQALVWKEQKISLKFSSFQKKYKPAALEQRANDLFGSSLPERLLKDYNAQTYWLSINLSSTCGIDGLPPWLNLAIGYGADNMFGGYQNLAYDKEGNVVFDRRDLKRRRQWYLSPDIDLARIKTKSRFLRTAFSVLNVLKIPAPTLELSNGKFKGHWISF</sequence>
<evidence type="ECO:0000256" key="1">
    <source>
        <dbReference type="SAM" id="SignalP"/>
    </source>
</evidence>
<protein>
    <submittedName>
        <fullName evidence="2">Uncharacterized conserved protein YfiM, DUF2279 family</fullName>
    </submittedName>
</protein>
<evidence type="ECO:0000313" key="3">
    <source>
        <dbReference type="Proteomes" id="UP000184048"/>
    </source>
</evidence>
<feature type="signal peptide" evidence="1">
    <location>
        <begin position="1"/>
        <end position="18"/>
    </location>
</feature>
<evidence type="ECO:0000313" key="2">
    <source>
        <dbReference type="EMBL" id="SHF42988.1"/>
    </source>
</evidence>
<dbReference type="Pfam" id="PF10043">
    <property type="entry name" value="DUF2279"/>
    <property type="match status" value="1"/>
</dbReference>
<name>A0A1M5BKJ3_9BACT</name>